<evidence type="ECO:0000313" key="1">
    <source>
        <dbReference type="EMBL" id="BBF65512.1"/>
    </source>
</evidence>
<evidence type="ECO:0000313" key="2">
    <source>
        <dbReference type="Proteomes" id="UP000280188"/>
    </source>
</evidence>
<protein>
    <submittedName>
        <fullName evidence="1">Uncharacterized protein</fullName>
    </submittedName>
</protein>
<dbReference type="PANTHER" id="PTHR39332">
    <property type="entry name" value="BLL4707 PROTEIN"/>
    <property type="match status" value="1"/>
</dbReference>
<gene>
    <name evidence="1" type="ORF">AFERRID_17300</name>
</gene>
<dbReference type="Proteomes" id="UP000280188">
    <property type="component" value="Chromosome"/>
</dbReference>
<keyword evidence="2" id="KW-1185">Reference proteome</keyword>
<proteinExistence type="predicted"/>
<dbReference type="PANTHER" id="PTHR39332:SF7">
    <property type="entry name" value="SRPBCC FAMILY PROTEIN"/>
    <property type="match status" value="1"/>
</dbReference>
<dbReference type="InterPro" id="IPR019587">
    <property type="entry name" value="Polyketide_cyclase/dehydratase"/>
</dbReference>
<name>A0A2Z6IJ01_ACIFI</name>
<dbReference type="EMBL" id="AP018795">
    <property type="protein sequence ID" value="BBF65512.1"/>
    <property type="molecule type" value="Genomic_DNA"/>
</dbReference>
<dbReference type="CDD" id="cd07821">
    <property type="entry name" value="PYR_PYL_RCAR_like"/>
    <property type="match status" value="1"/>
</dbReference>
<dbReference type="RefSeq" id="WP_126604927.1">
    <property type="nucleotide sequence ID" value="NZ_AP018795.1"/>
</dbReference>
<dbReference type="Pfam" id="PF10604">
    <property type="entry name" value="Polyketide_cyc2"/>
    <property type="match status" value="1"/>
</dbReference>
<dbReference type="SUPFAM" id="SSF55961">
    <property type="entry name" value="Bet v1-like"/>
    <property type="match status" value="1"/>
</dbReference>
<sequence>MVKVYYSSVLNQPADRVWGFVRDFNSYPSYIEGVAESVIEDEKNGDEIGAVRRFRIGQTWKRQRLTAHSDSQRSFSYAGMEPIEFPSHGGIDAPAAANYEGTLRLTPIVDGNRTFIEWFVELDCTPEDATQWNELFTNLIPKWVNSLKRALDG</sequence>
<reference evidence="1 2" key="1">
    <citation type="journal article" date="2018" name="Microbiol. Resour. Announc.">
        <title>Complete Genome Sequence of Acidithiobacillus ferridurans JCM 18981.</title>
        <authorList>
            <person name="Miyauchi T."/>
            <person name="Kouzuma A."/>
            <person name="Abe T."/>
            <person name="Watanabe K."/>
        </authorList>
    </citation>
    <scope>NUCLEOTIDE SEQUENCE [LARGE SCALE GENOMIC DNA]</scope>
    <source>
        <strain evidence="2">ATCC 33020 / DSM 29468 / JCM 18981 / 11Fe</strain>
    </source>
</reference>
<dbReference type="KEGG" id="afj:AFERRID_17300"/>
<dbReference type="AlphaFoldDB" id="A0A2Z6IJ01"/>
<dbReference type="InterPro" id="IPR023393">
    <property type="entry name" value="START-like_dom_sf"/>
</dbReference>
<dbReference type="Gene3D" id="3.30.530.20">
    <property type="match status" value="1"/>
</dbReference>
<organism evidence="1 2">
    <name type="scientific">Acidithiobacillus ferridurans</name>
    <dbReference type="NCBI Taxonomy" id="1232575"/>
    <lineage>
        <taxon>Bacteria</taxon>
        <taxon>Pseudomonadati</taxon>
        <taxon>Pseudomonadota</taxon>
        <taxon>Acidithiobacillia</taxon>
        <taxon>Acidithiobacillales</taxon>
        <taxon>Acidithiobacillaceae</taxon>
        <taxon>Acidithiobacillus</taxon>
    </lineage>
</organism>
<accession>A0A2Z6IJ01</accession>